<organism evidence="2 3">
    <name type="scientific">Haloechinothrix salitolerans</name>
    <dbReference type="NCBI Taxonomy" id="926830"/>
    <lineage>
        <taxon>Bacteria</taxon>
        <taxon>Bacillati</taxon>
        <taxon>Actinomycetota</taxon>
        <taxon>Actinomycetes</taxon>
        <taxon>Pseudonocardiales</taxon>
        <taxon>Pseudonocardiaceae</taxon>
        <taxon>Haloechinothrix</taxon>
    </lineage>
</organism>
<dbReference type="Proteomes" id="UP001596337">
    <property type="component" value="Unassembled WGS sequence"/>
</dbReference>
<dbReference type="PANTHER" id="PTHR43293:SF3">
    <property type="entry name" value="CHOLESTEROL RING-CLEAVING HYDROLASE IPDB SUBUNIT"/>
    <property type="match status" value="1"/>
</dbReference>
<dbReference type="EMBL" id="JBHSXX010000001">
    <property type="protein sequence ID" value="MFC6866565.1"/>
    <property type="molecule type" value="Genomic_DNA"/>
</dbReference>
<dbReference type="PANTHER" id="PTHR43293">
    <property type="entry name" value="ACETATE COA-TRANSFERASE YDIF"/>
    <property type="match status" value="1"/>
</dbReference>
<dbReference type="Gene3D" id="3.40.1080.10">
    <property type="entry name" value="Glutaconate Coenzyme A-transferase"/>
    <property type="match status" value="1"/>
</dbReference>
<dbReference type="InterPro" id="IPR004165">
    <property type="entry name" value="CoA_trans_fam_I"/>
</dbReference>
<dbReference type="InterPro" id="IPR037171">
    <property type="entry name" value="NagB/RpiA_transferase-like"/>
</dbReference>
<keyword evidence="3" id="KW-1185">Reference proteome</keyword>
<evidence type="ECO:0000256" key="1">
    <source>
        <dbReference type="ARBA" id="ARBA00007047"/>
    </source>
</evidence>
<sequence length="259" mass="27805">MSAAHGSESSDMSTESSDVTRAEVAVTACAELFRDAGEVLASPMGLIPSLGAKLARLTFAPGLLLTDGEASLLDADGTVEGWQPFKKVLDIVVPHGKRHVVMGANQIDRFGNQNISAIGAHARPDRQLLGVRGAPGNTVNHRTSYWTPKHSKRVFVDAVDVVSGVGYDNARKAGPAASRFHDVHQVVTNLAVLDFDTPDHSMRLVSVHPGVSIDDVLERTSFPLDTSNVTESRLPDAEELRLIREVVDPTSSRDKEVPS</sequence>
<dbReference type="Pfam" id="PF01144">
    <property type="entry name" value="CoA_trans"/>
    <property type="match status" value="1"/>
</dbReference>
<protein>
    <submittedName>
        <fullName evidence="2">CoA-transferase subunit beta</fullName>
    </submittedName>
</protein>
<dbReference type="SUPFAM" id="SSF100950">
    <property type="entry name" value="NagB/RpiA/CoA transferase-like"/>
    <property type="match status" value="1"/>
</dbReference>
<proteinExistence type="inferred from homology"/>
<comment type="caution">
    <text evidence="2">The sequence shown here is derived from an EMBL/GenBank/DDBJ whole genome shotgun (WGS) entry which is preliminary data.</text>
</comment>
<comment type="similarity">
    <text evidence="1">Belongs to the 3-oxoacid CoA-transferase subunit B family.</text>
</comment>
<gene>
    <name evidence="2" type="ORF">ACFQGD_05350</name>
</gene>
<evidence type="ECO:0000313" key="2">
    <source>
        <dbReference type="EMBL" id="MFC6866565.1"/>
    </source>
</evidence>
<accession>A0ABW2BW89</accession>
<evidence type="ECO:0000313" key="3">
    <source>
        <dbReference type="Proteomes" id="UP001596337"/>
    </source>
</evidence>
<dbReference type="SMART" id="SM00882">
    <property type="entry name" value="CoA_trans"/>
    <property type="match status" value="1"/>
</dbReference>
<dbReference type="RefSeq" id="WP_345395750.1">
    <property type="nucleotide sequence ID" value="NZ_BAABLA010000024.1"/>
</dbReference>
<reference evidence="3" key="1">
    <citation type="journal article" date="2019" name="Int. J. Syst. Evol. Microbiol.">
        <title>The Global Catalogue of Microorganisms (GCM) 10K type strain sequencing project: providing services to taxonomists for standard genome sequencing and annotation.</title>
        <authorList>
            <consortium name="The Broad Institute Genomics Platform"/>
            <consortium name="The Broad Institute Genome Sequencing Center for Infectious Disease"/>
            <person name="Wu L."/>
            <person name="Ma J."/>
        </authorList>
    </citation>
    <scope>NUCLEOTIDE SEQUENCE [LARGE SCALE GENOMIC DNA]</scope>
    <source>
        <strain evidence="3">KCTC 32255</strain>
    </source>
</reference>
<name>A0ABW2BW89_9PSEU</name>